<dbReference type="GO" id="GO:0030604">
    <property type="term" value="F:1-deoxy-D-xylulose-5-phosphate reductoisomerase activity"/>
    <property type="evidence" value="ECO:0007669"/>
    <property type="project" value="UniProtKB-UniRule"/>
</dbReference>
<feature type="binding site" evidence="9">
    <location>
        <position position="219"/>
    </location>
    <ligand>
        <name>1-deoxy-D-xylulose 5-phosphate</name>
        <dbReference type="ChEBI" id="CHEBI:57792"/>
    </ligand>
</feature>
<feature type="domain" description="1-deoxy-D-xylulose 5-phosphate reductoisomerase N-terminal" evidence="10">
    <location>
        <begin position="5"/>
        <end position="131"/>
    </location>
</feature>
<dbReference type="SUPFAM" id="SSF51735">
    <property type="entry name" value="NAD(P)-binding Rossmann-fold domains"/>
    <property type="match status" value="1"/>
</dbReference>
<dbReference type="InterPro" id="IPR026877">
    <property type="entry name" value="DXPR_C"/>
</dbReference>
<comment type="pathway">
    <text evidence="1 9">Isoprenoid biosynthesis; isopentenyl diphosphate biosynthesis via DXP pathway; isopentenyl diphosphate from 1-deoxy-D-xylulose 5-phosphate: step 1/6.</text>
</comment>
<dbReference type="HAMAP" id="MF_00183">
    <property type="entry name" value="DXP_reductoisom"/>
    <property type="match status" value="1"/>
</dbReference>
<dbReference type="InterPro" id="IPR013512">
    <property type="entry name" value="DXP_reductoisomerase_N"/>
</dbReference>
<dbReference type="PIRSF" id="PIRSF006205">
    <property type="entry name" value="Dxp_reductismrs"/>
    <property type="match status" value="1"/>
</dbReference>
<dbReference type="FunFam" id="3.40.50.720:FF:000045">
    <property type="entry name" value="1-deoxy-D-xylulose 5-phosphate reductoisomerase"/>
    <property type="match status" value="1"/>
</dbReference>
<feature type="domain" description="DXP reductoisomerase C-terminal" evidence="12">
    <location>
        <begin position="259"/>
        <end position="375"/>
    </location>
</feature>
<dbReference type="Pfam" id="PF08436">
    <property type="entry name" value="DXP_redisom_C"/>
    <property type="match status" value="1"/>
</dbReference>
<accession>A0A9D2RIL2</accession>
<feature type="domain" description="1-deoxy-D-xylulose 5-phosphate reductoisomerase C-terminal" evidence="11">
    <location>
        <begin position="145"/>
        <end position="227"/>
    </location>
</feature>
<feature type="binding site" evidence="9">
    <location>
        <position position="11"/>
    </location>
    <ligand>
        <name>NADPH</name>
        <dbReference type="ChEBI" id="CHEBI:57783"/>
    </ligand>
</feature>
<dbReference type="GO" id="GO:0030145">
    <property type="term" value="F:manganese ion binding"/>
    <property type="evidence" value="ECO:0007669"/>
    <property type="project" value="TreeGrafter"/>
</dbReference>
<dbReference type="InterPro" id="IPR013644">
    <property type="entry name" value="DXP_reductoisomerase_C"/>
</dbReference>
<feature type="binding site" evidence="9">
    <location>
        <position position="39"/>
    </location>
    <ligand>
        <name>NADPH</name>
        <dbReference type="ChEBI" id="CHEBI:57783"/>
    </ligand>
</feature>
<proteinExistence type="inferred from homology"/>
<name>A0A9D2RIL2_9BACT</name>
<feature type="binding site" evidence="9">
    <location>
        <position position="210"/>
    </location>
    <ligand>
        <name>1-deoxy-D-xylulose 5-phosphate</name>
        <dbReference type="ChEBI" id="CHEBI:57792"/>
    </ligand>
</feature>
<dbReference type="SUPFAM" id="SSF69055">
    <property type="entry name" value="1-deoxy-D-xylulose-5-phosphate reductoisomerase, C-terminal domain"/>
    <property type="match status" value="1"/>
</dbReference>
<dbReference type="PANTHER" id="PTHR30525:SF0">
    <property type="entry name" value="1-DEOXY-D-XYLULOSE 5-PHOSPHATE REDUCTOISOMERASE, CHLOROPLASTIC"/>
    <property type="match status" value="1"/>
</dbReference>
<feature type="binding site" evidence="9">
    <location>
        <position position="216"/>
    </location>
    <ligand>
        <name>1-deoxy-D-xylulose 5-phosphate</name>
        <dbReference type="ChEBI" id="CHEBI:57792"/>
    </ligand>
</feature>
<reference evidence="13" key="1">
    <citation type="journal article" date="2021" name="PeerJ">
        <title>Extensive microbial diversity within the chicken gut microbiome revealed by metagenomics and culture.</title>
        <authorList>
            <person name="Gilroy R."/>
            <person name="Ravi A."/>
            <person name="Getino M."/>
            <person name="Pursley I."/>
            <person name="Horton D.L."/>
            <person name="Alikhan N.F."/>
            <person name="Baker D."/>
            <person name="Gharbi K."/>
            <person name="Hall N."/>
            <person name="Watson M."/>
            <person name="Adriaenssens E.M."/>
            <person name="Foster-Nyarko E."/>
            <person name="Jarju S."/>
            <person name="Secka A."/>
            <person name="Antonio M."/>
            <person name="Oren A."/>
            <person name="Chaudhuri R.R."/>
            <person name="La Ragione R."/>
            <person name="Hildebrand F."/>
            <person name="Pallen M.J."/>
        </authorList>
    </citation>
    <scope>NUCLEOTIDE SEQUENCE</scope>
    <source>
        <strain evidence="13">CHK169-11906</strain>
    </source>
</reference>
<comment type="cofactor">
    <cofactor evidence="9">
        <name>Mg(2+)</name>
        <dbReference type="ChEBI" id="CHEBI:18420"/>
    </cofactor>
    <cofactor evidence="9">
        <name>Mn(2+)</name>
        <dbReference type="ChEBI" id="CHEBI:29035"/>
    </cofactor>
</comment>
<comment type="similarity">
    <text evidence="2 9">Belongs to the DXR family.</text>
</comment>
<dbReference type="Pfam" id="PF02670">
    <property type="entry name" value="DXP_reductoisom"/>
    <property type="match status" value="1"/>
</dbReference>
<keyword evidence="5 9" id="KW-0560">Oxidoreductase</keyword>
<evidence type="ECO:0000259" key="12">
    <source>
        <dbReference type="Pfam" id="PF13288"/>
    </source>
</evidence>
<feature type="binding site" evidence="9">
    <location>
        <position position="149"/>
    </location>
    <ligand>
        <name>Mn(2+)</name>
        <dbReference type="ChEBI" id="CHEBI:29035"/>
    </ligand>
</feature>
<dbReference type="InterPro" id="IPR003821">
    <property type="entry name" value="DXP_reductoisomerase"/>
</dbReference>
<dbReference type="EMBL" id="DWYR01000025">
    <property type="protein sequence ID" value="HJA99482.1"/>
    <property type="molecule type" value="Genomic_DNA"/>
</dbReference>
<feature type="binding site" evidence="9">
    <location>
        <position position="13"/>
    </location>
    <ligand>
        <name>NADPH</name>
        <dbReference type="ChEBI" id="CHEBI:57783"/>
    </ligand>
</feature>
<protein>
    <recommendedName>
        <fullName evidence="9">1-deoxy-D-xylulose 5-phosphate reductoisomerase</fullName>
        <shortName evidence="9">DXP reductoisomerase</shortName>
        <ecNumber evidence="9">1.1.1.267</ecNumber>
    </recommendedName>
    <alternativeName>
        <fullName evidence="9">1-deoxyxylulose-5-phosphate reductoisomerase</fullName>
    </alternativeName>
    <alternativeName>
        <fullName evidence="9">2-C-methyl-D-erythritol 4-phosphate synthase</fullName>
    </alternativeName>
</protein>
<evidence type="ECO:0000256" key="7">
    <source>
        <dbReference type="ARBA" id="ARBA00023229"/>
    </source>
</evidence>
<dbReference type="NCBIfam" id="TIGR00243">
    <property type="entry name" value="Dxr"/>
    <property type="match status" value="1"/>
</dbReference>
<comment type="function">
    <text evidence="9">Catalyzes the NADPH-dependent rearrangement and reduction of 1-deoxy-D-xylulose-5-phosphate (DXP) to 2-C-methyl-D-erythritol 4-phosphate (MEP).</text>
</comment>
<dbReference type="Gene3D" id="1.10.1740.10">
    <property type="match status" value="1"/>
</dbReference>
<evidence type="ECO:0000256" key="4">
    <source>
        <dbReference type="ARBA" id="ARBA00022857"/>
    </source>
</evidence>
<evidence type="ECO:0000313" key="13">
    <source>
        <dbReference type="EMBL" id="HJA99482.1"/>
    </source>
</evidence>
<evidence type="ECO:0000256" key="5">
    <source>
        <dbReference type="ARBA" id="ARBA00023002"/>
    </source>
</evidence>
<evidence type="ECO:0000256" key="2">
    <source>
        <dbReference type="ARBA" id="ARBA00006825"/>
    </source>
</evidence>
<dbReference type="Pfam" id="PF13288">
    <property type="entry name" value="DXPR_C"/>
    <property type="match status" value="1"/>
</dbReference>
<evidence type="ECO:0000256" key="9">
    <source>
        <dbReference type="HAMAP-Rule" id="MF_00183"/>
    </source>
</evidence>
<dbReference type="InterPro" id="IPR036291">
    <property type="entry name" value="NAD(P)-bd_dom_sf"/>
</dbReference>
<reference evidence="13" key="2">
    <citation type="submission" date="2021-04" db="EMBL/GenBank/DDBJ databases">
        <authorList>
            <person name="Gilroy R."/>
        </authorList>
    </citation>
    <scope>NUCLEOTIDE SEQUENCE</scope>
    <source>
        <strain evidence="13">CHK169-11906</strain>
    </source>
</reference>
<dbReference type="Proteomes" id="UP000824259">
    <property type="component" value="Unassembled WGS sequence"/>
</dbReference>
<comment type="catalytic activity">
    <reaction evidence="8">
        <text>2-C-methyl-D-erythritol 4-phosphate + NADP(+) = 1-deoxy-D-xylulose 5-phosphate + NADPH + H(+)</text>
        <dbReference type="Rhea" id="RHEA:13717"/>
        <dbReference type="ChEBI" id="CHEBI:15378"/>
        <dbReference type="ChEBI" id="CHEBI:57783"/>
        <dbReference type="ChEBI" id="CHEBI:57792"/>
        <dbReference type="ChEBI" id="CHEBI:58262"/>
        <dbReference type="ChEBI" id="CHEBI:58349"/>
        <dbReference type="EC" id="1.1.1.267"/>
    </reaction>
    <physiologicalReaction direction="right-to-left" evidence="8">
        <dbReference type="Rhea" id="RHEA:13719"/>
    </physiologicalReaction>
</comment>
<feature type="binding site" evidence="9">
    <location>
        <position position="125"/>
    </location>
    <ligand>
        <name>NADPH</name>
        <dbReference type="ChEBI" id="CHEBI:57783"/>
    </ligand>
</feature>
<dbReference type="GO" id="GO:0051484">
    <property type="term" value="P:isopentenyl diphosphate biosynthetic process, methylerythritol 4-phosphate pathway involved in terpenoid biosynthetic process"/>
    <property type="evidence" value="ECO:0007669"/>
    <property type="project" value="UniProtKB-ARBA"/>
</dbReference>
<keyword evidence="6 9" id="KW-0464">Manganese</keyword>
<feature type="binding site" evidence="9">
    <location>
        <position position="219"/>
    </location>
    <ligand>
        <name>Mn(2+)</name>
        <dbReference type="ChEBI" id="CHEBI:29035"/>
    </ligand>
</feature>
<dbReference type="EC" id="1.1.1.267" evidence="9"/>
<feature type="binding site" evidence="9">
    <location>
        <position position="151"/>
    </location>
    <ligand>
        <name>1-deoxy-D-xylulose 5-phosphate</name>
        <dbReference type="ChEBI" id="CHEBI:57792"/>
    </ligand>
</feature>
<evidence type="ECO:0000256" key="1">
    <source>
        <dbReference type="ARBA" id="ARBA00005094"/>
    </source>
</evidence>
<keyword evidence="9" id="KW-0460">Magnesium</keyword>
<keyword evidence="3 9" id="KW-0479">Metal-binding</keyword>
<feature type="binding site" evidence="9">
    <location>
        <position position="150"/>
    </location>
    <ligand>
        <name>1-deoxy-D-xylulose 5-phosphate</name>
        <dbReference type="ChEBI" id="CHEBI:57792"/>
    </ligand>
</feature>
<keyword evidence="4 9" id="KW-0521">NADP</keyword>
<evidence type="ECO:0000256" key="6">
    <source>
        <dbReference type="ARBA" id="ARBA00023211"/>
    </source>
</evidence>
<feature type="binding site" evidence="9">
    <location>
        <position position="14"/>
    </location>
    <ligand>
        <name>NADPH</name>
        <dbReference type="ChEBI" id="CHEBI:57783"/>
    </ligand>
</feature>
<feature type="binding site" evidence="9">
    <location>
        <position position="124"/>
    </location>
    <ligand>
        <name>1-deoxy-D-xylulose 5-phosphate</name>
        <dbReference type="ChEBI" id="CHEBI:57792"/>
    </ligand>
</feature>
<dbReference type="Gene3D" id="3.40.50.720">
    <property type="entry name" value="NAD(P)-binding Rossmann-like Domain"/>
    <property type="match status" value="1"/>
</dbReference>
<feature type="binding site" evidence="9">
    <location>
        <position position="123"/>
    </location>
    <ligand>
        <name>NADPH</name>
        <dbReference type="ChEBI" id="CHEBI:57783"/>
    </ligand>
</feature>
<dbReference type="NCBIfam" id="NF009114">
    <property type="entry name" value="PRK12464.1"/>
    <property type="match status" value="1"/>
</dbReference>
<keyword evidence="7 9" id="KW-0414">Isoprene biosynthesis</keyword>
<feature type="binding site" evidence="9">
    <location>
        <position position="174"/>
    </location>
    <ligand>
        <name>1-deoxy-D-xylulose 5-phosphate</name>
        <dbReference type="ChEBI" id="CHEBI:57792"/>
    </ligand>
</feature>
<feature type="binding site" evidence="9">
    <location>
        <position position="197"/>
    </location>
    <ligand>
        <name>1-deoxy-D-xylulose 5-phosphate</name>
        <dbReference type="ChEBI" id="CHEBI:57792"/>
    </ligand>
</feature>
<feature type="binding site" evidence="9">
    <location>
        <position position="215"/>
    </location>
    <ligand>
        <name>1-deoxy-D-xylulose 5-phosphate</name>
        <dbReference type="ChEBI" id="CHEBI:57792"/>
    </ligand>
</feature>
<dbReference type="GO" id="GO:0070402">
    <property type="term" value="F:NADPH binding"/>
    <property type="evidence" value="ECO:0007669"/>
    <property type="project" value="InterPro"/>
</dbReference>
<dbReference type="SUPFAM" id="SSF55347">
    <property type="entry name" value="Glyceraldehyde-3-phosphate dehydrogenase-like, C-terminal domain"/>
    <property type="match status" value="1"/>
</dbReference>
<dbReference type="PANTHER" id="PTHR30525">
    <property type="entry name" value="1-DEOXY-D-XYLULOSE 5-PHOSPHATE REDUCTOISOMERASE"/>
    <property type="match status" value="1"/>
</dbReference>
<comment type="caution">
    <text evidence="13">The sequence shown here is derived from an EMBL/GenBank/DDBJ whole genome shotgun (WGS) entry which is preliminary data.</text>
</comment>
<organism evidence="13 14">
    <name type="scientific">Candidatus Alistipes avicola</name>
    <dbReference type="NCBI Taxonomy" id="2838432"/>
    <lineage>
        <taxon>Bacteria</taxon>
        <taxon>Pseudomonadati</taxon>
        <taxon>Bacteroidota</taxon>
        <taxon>Bacteroidia</taxon>
        <taxon>Bacteroidales</taxon>
        <taxon>Rikenellaceae</taxon>
        <taxon>Alistipes</taxon>
    </lineage>
</organism>
<gene>
    <name evidence="9" type="primary">dxr</name>
    <name evidence="13" type="ORF">H9779_07800</name>
</gene>
<feature type="binding site" evidence="9">
    <location>
        <position position="12"/>
    </location>
    <ligand>
        <name>NADPH</name>
        <dbReference type="ChEBI" id="CHEBI:57783"/>
    </ligand>
</feature>
<sequence>MKQKIALLGSTGSIGLQTIDIVRENPDLFEITTLSANHNWEKLAQQALEFDPDSVVIADERYYLPLKEALERTPVKVYAGEEALRQVVQSSEVDVVVNALVGYAGLRPTVAAVEAGKKIALANKETLVAGGCCVMPLAARHKAPIIPVDSEHSAIFQCLVGEQSPVRRLVITCSGGALRDCSREEMEHVSVERALCHPQWQMGAKITIDSATLVNKGFEVIEASWLFGIPAEQIKVVIHPQSIVHSMVEFGDGALKAQLGSPDMRIPIAYALSFPRRLNRPVETFDFMAHPTLTFDEVDHEKYPALGIAYDCLRHGGTAACTMNGANEVAVAAFLGKRCEFGQIVRTIEYALDKAQFIASPSLDELEAANREARRLAAEFLHL</sequence>
<feature type="binding site" evidence="9">
    <location>
        <position position="203"/>
    </location>
    <ligand>
        <name>NADPH</name>
        <dbReference type="ChEBI" id="CHEBI:57783"/>
    </ligand>
</feature>
<dbReference type="AlphaFoldDB" id="A0A9D2RIL2"/>
<evidence type="ECO:0000259" key="11">
    <source>
        <dbReference type="Pfam" id="PF08436"/>
    </source>
</evidence>
<feature type="binding site" evidence="9">
    <location>
        <position position="151"/>
    </location>
    <ligand>
        <name>Mn(2+)</name>
        <dbReference type="ChEBI" id="CHEBI:29035"/>
    </ligand>
</feature>
<dbReference type="InterPro" id="IPR036169">
    <property type="entry name" value="DXPR_C_sf"/>
</dbReference>
<evidence type="ECO:0000313" key="14">
    <source>
        <dbReference type="Proteomes" id="UP000824259"/>
    </source>
</evidence>
<evidence type="ECO:0000256" key="3">
    <source>
        <dbReference type="ARBA" id="ARBA00022723"/>
    </source>
</evidence>
<evidence type="ECO:0000256" key="8">
    <source>
        <dbReference type="ARBA" id="ARBA00048543"/>
    </source>
</evidence>
<comment type="caution">
    <text evidence="9">Lacks conserved residue(s) required for the propagation of feature annotation.</text>
</comment>
<evidence type="ECO:0000259" key="10">
    <source>
        <dbReference type="Pfam" id="PF02670"/>
    </source>
</evidence>